<proteinExistence type="inferred from homology"/>
<gene>
    <name evidence="7" type="ORF">ENR23_09350</name>
</gene>
<reference evidence="7" key="1">
    <citation type="journal article" date="2020" name="mSystems">
        <title>Genome- and Community-Level Interaction Insights into Carbon Utilization and Element Cycling Functions of Hydrothermarchaeota in Hydrothermal Sediment.</title>
        <authorList>
            <person name="Zhou Z."/>
            <person name="Liu Y."/>
            <person name="Xu W."/>
            <person name="Pan J."/>
            <person name="Luo Z.H."/>
            <person name="Li M."/>
        </authorList>
    </citation>
    <scope>NUCLEOTIDE SEQUENCE [LARGE SCALE GENOMIC DNA]</scope>
    <source>
        <strain evidence="7">SpSt-381</strain>
    </source>
</reference>
<organism evidence="7">
    <name type="scientific">Eiseniibacteriota bacterium</name>
    <dbReference type="NCBI Taxonomy" id="2212470"/>
    <lineage>
        <taxon>Bacteria</taxon>
        <taxon>Candidatus Eiseniibacteriota</taxon>
    </lineage>
</organism>
<feature type="transmembrane region" description="Helical" evidence="6">
    <location>
        <begin position="141"/>
        <end position="162"/>
    </location>
</feature>
<protein>
    <submittedName>
        <fullName evidence="7">TerC family protein</fullName>
    </submittedName>
</protein>
<feature type="transmembrane region" description="Helical" evidence="6">
    <location>
        <begin position="264"/>
        <end position="285"/>
    </location>
</feature>
<evidence type="ECO:0000256" key="5">
    <source>
        <dbReference type="ARBA" id="ARBA00023136"/>
    </source>
</evidence>
<sequence length="327" mass="36651">METVFPFAEYWWFYLAFTGFVLVLLALDLGVFHRDAHEVKFREAATWSVVWVALALAFNYGFYLYASQRFGPEIGAQKGLEFLTGYIVEKSLSVDNIFVFVMVFSYFAIPAKYQHRVLFYGILGALVFRAIFIALGSVLMAFQWVVLLFGAFLILTGLKMMFVPEKGIDPEKNPVIRLLRRLLPITPALEGQRFVVRRDGRLYGTPLLVALVFVEVSDIIFAVDSVPAIFALTREPLIVFTSNVFAILGLRAMYFMLAGIVDRFVYLKYGLALVLVFVGLKMVWLNEAFGGKFPITWSLGIIGTLIGASIAASLLFRRGHGESPSAG</sequence>
<feature type="transmembrane region" description="Helical" evidence="6">
    <location>
        <begin position="86"/>
        <end position="108"/>
    </location>
</feature>
<keyword evidence="4 6" id="KW-1133">Transmembrane helix</keyword>
<dbReference type="PANTHER" id="PTHR30238">
    <property type="entry name" value="MEMBRANE BOUND PREDICTED REDOX MODULATOR"/>
    <property type="match status" value="1"/>
</dbReference>
<dbReference type="Pfam" id="PF03741">
    <property type="entry name" value="TerC"/>
    <property type="match status" value="1"/>
</dbReference>
<dbReference type="PANTHER" id="PTHR30238:SF0">
    <property type="entry name" value="THYLAKOID MEMBRANE PROTEIN TERC, CHLOROPLASTIC"/>
    <property type="match status" value="1"/>
</dbReference>
<feature type="transmembrane region" description="Helical" evidence="6">
    <location>
        <begin position="237"/>
        <end position="257"/>
    </location>
</feature>
<keyword evidence="5 6" id="KW-0472">Membrane</keyword>
<accession>A0A832I2J8</accession>
<evidence type="ECO:0000313" key="7">
    <source>
        <dbReference type="EMBL" id="HGZ43614.1"/>
    </source>
</evidence>
<comment type="caution">
    <text evidence="7">The sequence shown here is derived from an EMBL/GenBank/DDBJ whole genome shotgun (WGS) entry which is preliminary data.</text>
</comment>
<dbReference type="InterPro" id="IPR022369">
    <property type="entry name" value="Integral_membrane_TerC_rswitch"/>
</dbReference>
<evidence type="ECO:0000256" key="1">
    <source>
        <dbReference type="ARBA" id="ARBA00004141"/>
    </source>
</evidence>
<evidence type="ECO:0000256" key="4">
    <source>
        <dbReference type="ARBA" id="ARBA00022989"/>
    </source>
</evidence>
<feature type="transmembrane region" description="Helical" evidence="6">
    <location>
        <begin position="44"/>
        <end position="66"/>
    </location>
</feature>
<feature type="transmembrane region" description="Helical" evidence="6">
    <location>
        <begin position="117"/>
        <end position="135"/>
    </location>
</feature>
<comment type="similarity">
    <text evidence="2">Belongs to the TerC family.</text>
</comment>
<keyword evidence="3 6" id="KW-0812">Transmembrane</keyword>
<dbReference type="NCBIfam" id="TIGR03718">
    <property type="entry name" value="R_switched_Alx"/>
    <property type="match status" value="1"/>
</dbReference>
<feature type="transmembrane region" description="Helical" evidence="6">
    <location>
        <begin position="12"/>
        <end position="32"/>
    </location>
</feature>
<dbReference type="AlphaFoldDB" id="A0A832I2J8"/>
<evidence type="ECO:0000256" key="2">
    <source>
        <dbReference type="ARBA" id="ARBA00007511"/>
    </source>
</evidence>
<evidence type="ECO:0000256" key="6">
    <source>
        <dbReference type="SAM" id="Phobius"/>
    </source>
</evidence>
<dbReference type="EMBL" id="DSQF01000019">
    <property type="protein sequence ID" value="HGZ43614.1"/>
    <property type="molecule type" value="Genomic_DNA"/>
</dbReference>
<feature type="transmembrane region" description="Helical" evidence="6">
    <location>
        <begin position="297"/>
        <end position="316"/>
    </location>
</feature>
<name>A0A832I2J8_UNCEI</name>
<dbReference type="GO" id="GO:0016020">
    <property type="term" value="C:membrane"/>
    <property type="evidence" value="ECO:0007669"/>
    <property type="project" value="UniProtKB-SubCell"/>
</dbReference>
<comment type="subcellular location">
    <subcellularLocation>
        <location evidence="1">Membrane</location>
        <topology evidence="1">Multi-pass membrane protein</topology>
    </subcellularLocation>
</comment>
<evidence type="ECO:0000256" key="3">
    <source>
        <dbReference type="ARBA" id="ARBA00022692"/>
    </source>
</evidence>
<feature type="transmembrane region" description="Helical" evidence="6">
    <location>
        <begin position="207"/>
        <end position="231"/>
    </location>
</feature>
<dbReference type="InterPro" id="IPR005496">
    <property type="entry name" value="Integral_membrane_TerC"/>
</dbReference>